<dbReference type="EMBL" id="LR590463">
    <property type="protein sequence ID" value="VTP68351.1"/>
    <property type="molecule type" value="Genomic_DNA"/>
</dbReference>
<name>A0A4U9HXI1_SERRU</name>
<organism evidence="1 2">
    <name type="scientific">Serratia rubidaea</name>
    <name type="common">Serratia marinorubra</name>
    <dbReference type="NCBI Taxonomy" id="61652"/>
    <lineage>
        <taxon>Bacteria</taxon>
        <taxon>Pseudomonadati</taxon>
        <taxon>Pseudomonadota</taxon>
        <taxon>Gammaproteobacteria</taxon>
        <taxon>Enterobacterales</taxon>
        <taxon>Yersiniaceae</taxon>
        <taxon>Serratia</taxon>
    </lineage>
</organism>
<dbReference type="AlphaFoldDB" id="A0A4U9HXI1"/>
<reference evidence="1 2" key="1">
    <citation type="submission" date="2019-05" db="EMBL/GenBank/DDBJ databases">
        <authorList>
            <consortium name="Pathogen Informatics"/>
        </authorList>
    </citation>
    <scope>NUCLEOTIDE SEQUENCE [LARGE SCALE GENOMIC DNA]</scope>
    <source>
        <strain evidence="1 2">NCTC12971</strain>
    </source>
</reference>
<accession>A0A4U9HXI1</accession>
<sequence>MKFGFIAHPTSVGLKRYVKMLDLLHRNSTELHSGYKRELWRRENLVPFMNFAKITSATGATCEG</sequence>
<evidence type="ECO:0000313" key="2">
    <source>
        <dbReference type="Proteomes" id="UP000307968"/>
    </source>
</evidence>
<proteinExistence type="predicted"/>
<gene>
    <name evidence="1" type="ORF">NCTC12971_05578</name>
</gene>
<dbReference type="Proteomes" id="UP000307968">
    <property type="component" value="Chromosome"/>
</dbReference>
<protein>
    <submittedName>
        <fullName evidence="1">Uncharacterized protein</fullName>
    </submittedName>
</protein>
<evidence type="ECO:0000313" key="1">
    <source>
        <dbReference type="EMBL" id="VTP68351.1"/>
    </source>
</evidence>